<protein>
    <submittedName>
        <fullName evidence="6">Hemin ABC transporter ATP-binding protein</fullName>
    </submittedName>
</protein>
<evidence type="ECO:0000256" key="1">
    <source>
        <dbReference type="ARBA" id="ARBA00022448"/>
    </source>
</evidence>
<evidence type="ECO:0000256" key="2">
    <source>
        <dbReference type="ARBA" id="ARBA00022741"/>
    </source>
</evidence>
<evidence type="ECO:0000313" key="7">
    <source>
        <dbReference type="Proteomes" id="UP000032120"/>
    </source>
</evidence>
<dbReference type="EMBL" id="JXSQ01000010">
    <property type="protein sequence ID" value="KIP52519.1"/>
    <property type="molecule type" value="Genomic_DNA"/>
</dbReference>
<reference evidence="6 7" key="1">
    <citation type="submission" date="2015-01" db="EMBL/GenBank/DDBJ databases">
        <title>Draft genome sequence of Leucobacter komagatae strain VKM ST2845.</title>
        <authorList>
            <person name="Karlyshev A.V."/>
            <person name="Kudryashova E.B."/>
        </authorList>
    </citation>
    <scope>NUCLEOTIDE SEQUENCE [LARGE SCALE GENOMIC DNA]</scope>
    <source>
        <strain evidence="6 7">VKM ST2845</strain>
    </source>
</reference>
<dbReference type="InterPro" id="IPR027417">
    <property type="entry name" value="P-loop_NTPase"/>
</dbReference>
<keyword evidence="7" id="KW-1185">Reference proteome</keyword>
<gene>
    <name evidence="6" type="ORF">SD72_09075</name>
</gene>
<dbReference type="SUPFAM" id="SSF52540">
    <property type="entry name" value="P-loop containing nucleoside triphosphate hydrolases"/>
    <property type="match status" value="1"/>
</dbReference>
<evidence type="ECO:0000259" key="5">
    <source>
        <dbReference type="PROSITE" id="PS50893"/>
    </source>
</evidence>
<dbReference type="Proteomes" id="UP000032120">
    <property type="component" value="Unassembled WGS sequence"/>
</dbReference>
<dbReference type="CDD" id="cd03214">
    <property type="entry name" value="ABC_Iron-Siderophores_B12_Hemin"/>
    <property type="match status" value="1"/>
</dbReference>
<dbReference type="PROSITE" id="PS50893">
    <property type="entry name" value="ABC_TRANSPORTER_2"/>
    <property type="match status" value="1"/>
</dbReference>
<evidence type="ECO:0000313" key="6">
    <source>
        <dbReference type="EMBL" id="KIP52519.1"/>
    </source>
</evidence>
<dbReference type="PANTHER" id="PTHR42794:SF1">
    <property type="entry name" value="HEMIN IMPORT ATP-BINDING PROTEIN HMUV"/>
    <property type="match status" value="1"/>
</dbReference>
<dbReference type="Gene3D" id="3.40.50.300">
    <property type="entry name" value="P-loop containing nucleotide triphosphate hydrolases"/>
    <property type="match status" value="1"/>
</dbReference>
<accession>A0A0D0ILS9</accession>
<keyword evidence="3 6" id="KW-0067">ATP-binding</keyword>
<keyword evidence="4" id="KW-1278">Translocase</keyword>
<dbReference type="InterPro" id="IPR003439">
    <property type="entry name" value="ABC_transporter-like_ATP-bd"/>
</dbReference>
<keyword evidence="1" id="KW-0813">Transport</keyword>
<dbReference type="OrthoDB" id="5296765at2"/>
<dbReference type="NCBIfam" id="NF010068">
    <property type="entry name" value="PRK13548.1"/>
    <property type="match status" value="1"/>
</dbReference>
<sequence length="277" mass="29663">MGIMNARHIALPSVAMHGSVVCSASSVVIERGRKKLLDDVSLELRAGEVLSLLGPNGAGKSTLLSLLSGDLQPDAGSVDFGGRPLGDWSLTDLSRRRSVLLQENQLLFPFTVHQVVEMGRAPWRRTPNEDEDNEAIGEAISATDIGHLGHRRVPSLSGGERARTAFARVIAGRTGVLMLDEPTAALDLGHQEAVLTLARERAAAGDAVLVVLHDLNLASAYSDRIALLREGRIVANGAPEAVLEADVLTDVYRTPVEVIRHPVTGHRIVLPRRSESA</sequence>
<comment type="caution">
    <text evidence="6">The sequence shown here is derived from an EMBL/GenBank/DDBJ whole genome shotgun (WGS) entry which is preliminary data.</text>
</comment>
<dbReference type="Pfam" id="PF00005">
    <property type="entry name" value="ABC_tran"/>
    <property type="match status" value="1"/>
</dbReference>
<dbReference type="GO" id="GO:0016887">
    <property type="term" value="F:ATP hydrolysis activity"/>
    <property type="evidence" value="ECO:0007669"/>
    <property type="project" value="InterPro"/>
</dbReference>
<dbReference type="InterPro" id="IPR003593">
    <property type="entry name" value="AAA+_ATPase"/>
</dbReference>
<proteinExistence type="predicted"/>
<organism evidence="6 7">
    <name type="scientific">Leucobacter komagatae</name>
    <dbReference type="NCBI Taxonomy" id="55969"/>
    <lineage>
        <taxon>Bacteria</taxon>
        <taxon>Bacillati</taxon>
        <taxon>Actinomycetota</taxon>
        <taxon>Actinomycetes</taxon>
        <taxon>Micrococcales</taxon>
        <taxon>Microbacteriaceae</taxon>
        <taxon>Leucobacter</taxon>
    </lineage>
</organism>
<keyword evidence="2" id="KW-0547">Nucleotide-binding</keyword>
<dbReference type="GO" id="GO:0005524">
    <property type="term" value="F:ATP binding"/>
    <property type="evidence" value="ECO:0007669"/>
    <property type="project" value="UniProtKB-KW"/>
</dbReference>
<name>A0A0D0ILS9_9MICO</name>
<dbReference type="AlphaFoldDB" id="A0A0D0ILS9"/>
<dbReference type="SMART" id="SM00382">
    <property type="entry name" value="AAA"/>
    <property type="match status" value="1"/>
</dbReference>
<evidence type="ECO:0000256" key="3">
    <source>
        <dbReference type="ARBA" id="ARBA00022840"/>
    </source>
</evidence>
<feature type="domain" description="ABC transporter" evidence="5">
    <location>
        <begin position="22"/>
        <end position="255"/>
    </location>
</feature>
<dbReference type="PANTHER" id="PTHR42794">
    <property type="entry name" value="HEMIN IMPORT ATP-BINDING PROTEIN HMUV"/>
    <property type="match status" value="1"/>
</dbReference>
<evidence type="ECO:0000256" key="4">
    <source>
        <dbReference type="ARBA" id="ARBA00022967"/>
    </source>
</evidence>